<dbReference type="OrthoDB" id="366214at2759"/>
<sequence>MLRRATASAVRTTRRHFSTQKSLYQATTTEISTAQQQSQAAVLASPKFAQAYDKNFDDSKLPDAPVPLAVRAIYHAPLKVQATYNVPSCDLQIRSFTLKNVEFFADFALRAAYYLKLPAFGPIPLPRRTERWTVPKSNFVHKKAQQNFERVTYKRLVQIKDGHPDVVQIWLAFLRKHEYHGIGMKANVYTFEKLGAGSHMAEKMAEIKQRAADGKADHNQQLSAIRGAFTASHHLSDLRKAKGGKGEKAIEGDSSLSEVEKSLRLAEAGLAGLSKSIKKAKHEKKQVANDSDAKKAKAQKSHAAKTEQPQTESPVKKAKQRLSEVQTKVHRSLKDLEETSKTLRKEFKTEYPALRAELDIGREKVPVRLSEKPAIHEVKSESVQEAIKYRVWRLESNMKLIKSNTDSVVRYFEEKHGKYWRETLRAPAEQHAFIEKLHQAEEEMTKSWYRLSGQWNEMHAAFGTEWTDRLAAEGRSVERLQMMLRAKRMGLPIGKAPEASEIKASKTEETIQEASSAETENVEKVEEKKTSNDEPLFKKTETTVEEKTPAAPAEDASAKEADTLQTTADSAPQAAQPEPTVSEDAVAADKVDADLSNLDPSISKSAKEIEIETAATPKENVPESPRTPQPTESEADVAADSDLVPPPTQEATKEDFRSAKEIQIDEAMKKKDE</sequence>
<dbReference type="HOGENOM" id="CLU_464569_0_0_1"/>
<feature type="domain" description="Small ribosomal subunit protein uS10" evidence="8">
    <location>
        <begin position="90"/>
        <end position="187"/>
    </location>
</feature>
<feature type="compositionally biased region" description="Basic and acidic residues" evidence="7">
    <location>
        <begin position="498"/>
        <end position="509"/>
    </location>
</feature>
<dbReference type="STRING" id="1284197.S8ADT8"/>
<evidence type="ECO:0000256" key="4">
    <source>
        <dbReference type="ARBA" id="ARBA00035261"/>
    </source>
</evidence>
<dbReference type="GO" id="GO:0003735">
    <property type="term" value="F:structural constituent of ribosome"/>
    <property type="evidence" value="ECO:0007669"/>
    <property type="project" value="InterPro"/>
</dbReference>
<dbReference type="Pfam" id="PF00338">
    <property type="entry name" value="Ribosomal_S10"/>
    <property type="match status" value="1"/>
</dbReference>
<dbReference type="GO" id="GO:0006412">
    <property type="term" value="P:translation"/>
    <property type="evidence" value="ECO:0007669"/>
    <property type="project" value="InterPro"/>
</dbReference>
<organism evidence="9 10">
    <name type="scientific">Dactylellina haptotyla (strain CBS 200.50)</name>
    <name type="common">Nematode-trapping fungus</name>
    <name type="synonym">Monacrosporium haptotylum</name>
    <dbReference type="NCBI Taxonomy" id="1284197"/>
    <lineage>
        <taxon>Eukaryota</taxon>
        <taxon>Fungi</taxon>
        <taxon>Dikarya</taxon>
        <taxon>Ascomycota</taxon>
        <taxon>Pezizomycotina</taxon>
        <taxon>Orbiliomycetes</taxon>
        <taxon>Orbiliales</taxon>
        <taxon>Orbiliaceae</taxon>
        <taxon>Dactylellina</taxon>
    </lineage>
</organism>
<evidence type="ECO:0000256" key="1">
    <source>
        <dbReference type="ARBA" id="ARBA00007102"/>
    </source>
</evidence>
<dbReference type="EMBL" id="AQGS01000255">
    <property type="protein sequence ID" value="EPS41175.1"/>
    <property type="molecule type" value="Genomic_DNA"/>
</dbReference>
<feature type="region of interest" description="Disordered" evidence="7">
    <location>
        <begin position="497"/>
        <end position="673"/>
    </location>
</feature>
<dbReference type="InterPro" id="IPR036838">
    <property type="entry name" value="Ribosomal_uS10_dom_sf"/>
</dbReference>
<evidence type="ECO:0000256" key="5">
    <source>
        <dbReference type="ARBA" id="ARBA00042916"/>
    </source>
</evidence>
<comment type="caution">
    <text evidence="9">The sequence shown here is derived from an EMBL/GenBank/DDBJ whole genome shotgun (WGS) entry which is preliminary data.</text>
</comment>
<protein>
    <recommendedName>
        <fullName evidence="4">Small ribosomal subunit protein uS10m</fullName>
    </recommendedName>
    <alternativeName>
        <fullName evidence="5">37S ribosomal protein S10, mitochondrial</fullName>
    </alternativeName>
    <alternativeName>
        <fullName evidence="6">Mitochondrial ribosomal small subunit protein 10</fullName>
    </alternativeName>
</protein>
<name>S8ADT8_DACHA</name>
<dbReference type="SUPFAM" id="SSF54999">
    <property type="entry name" value="Ribosomal protein S10"/>
    <property type="match status" value="1"/>
</dbReference>
<accession>S8ADT8</accession>
<reference evidence="10" key="2">
    <citation type="submission" date="2013-04" db="EMBL/GenBank/DDBJ databases">
        <title>Genomic mechanisms accounting for the adaptation to parasitism in nematode-trapping fungi.</title>
        <authorList>
            <person name="Ahren D.G."/>
        </authorList>
    </citation>
    <scope>NUCLEOTIDE SEQUENCE [LARGE SCALE GENOMIC DNA]</scope>
    <source>
        <strain evidence="10">CBS 200.50</strain>
    </source>
</reference>
<dbReference type="Gene3D" id="3.30.70.600">
    <property type="entry name" value="Ribosomal protein S10 domain"/>
    <property type="match status" value="1"/>
</dbReference>
<dbReference type="HAMAP" id="MF_00508">
    <property type="entry name" value="Ribosomal_uS10"/>
    <property type="match status" value="1"/>
</dbReference>
<dbReference type="GO" id="GO:0005840">
    <property type="term" value="C:ribosome"/>
    <property type="evidence" value="ECO:0007669"/>
    <property type="project" value="UniProtKB-KW"/>
</dbReference>
<comment type="similarity">
    <text evidence="1">Belongs to the universal ribosomal protein uS10 family.</text>
</comment>
<dbReference type="SMART" id="SM01403">
    <property type="entry name" value="Ribosomal_S10"/>
    <property type="match status" value="1"/>
</dbReference>
<dbReference type="eggNOG" id="KOG3321">
    <property type="taxonomic scope" value="Eukaryota"/>
</dbReference>
<feature type="compositionally biased region" description="Basic and acidic residues" evidence="7">
    <location>
        <begin position="521"/>
        <end position="548"/>
    </location>
</feature>
<evidence type="ECO:0000256" key="2">
    <source>
        <dbReference type="ARBA" id="ARBA00022980"/>
    </source>
</evidence>
<feature type="region of interest" description="Disordered" evidence="7">
    <location>
        <begin position="277"/>
        <end position="328"/>
    </location>
</feature>
<dbReference type="PANTHER" id="PTHR11700">
    <property type="entry name" value="30S RIBOSOMAL PROTEIN S10 FAMILY MEMBER"/>
    <property type="match status" value="1"/>
</dbReference>
<dbReference type="Proteomes" id="UP000015100">
    <property type="component" value="Unassembled WGS sequence"/>
</dbReference>
<keyword evidence="10" id="KW-1185">Reference proteome</keyword>
<evidence type="ECO:0000256" key="6">
    <source>
        <dbReference type="ARBA" id="ARBA00078476"/>
    </source>
</evidence>
<evidence type="ECO:0000256" key="3">
    <source>
        <dbReference type="ARBA" id="ARBA00023274"/>
    </source>
</evidence>
<evidence type="ECO:0000313" key="9">
    <source>
        <dbReference type="EMBL" id="EPS41175.1"/>
    </source>
</evidence>
<reference evidence="9 10" key="1">
    <citation type="journal article" date="2013" name="PLoS Genet.">
        <title>Genomic mechanisms accounting for the adaptation to parasitism in nematode-trapping fungi.</title>
        <authorList>
            <person name="Meerupati T."/>
            <person name="Andersson K.M."/>
            <person name="Friman E."/>
            <person name="Kumar D."/>
            <person name="Tunlid A."/>
            <person name="Ahren D."/>
        </authorList>
    </citation>
    <scope>NUCLEOTIDE SEQUENCE [LARGE SCALE GENOMIC DNA]</scope>
    <source>
        <strain evidence="9 10">CBS 200.50</strain>
    </source>
</reference>
<keyword evidence="2" id="KW-0689">Ribosomal protein</keyword>
<dbReference type="FunFam" id="3.30.70.600:FF:000003">
    <property type="entry name" value="30S ribosomal protein S10"/>
    <property type="match status" value="1"/>
</dbReference>
<gene>
    <name evidence="9" type="ORF">H072_4886</name>
</gene>
<keyword evidence="3" id="KW-0687">Ribonucleoprotein</keyword>
<feature type="compositionally biased region" description="Basic and acidic residues" evidence="7">
    <location>
        <begin position="651"/>
        <end position="673"/>
    </location>
</feature>
<evidence type="ECO:0000259" key="8">
    <source>
        <dbReference type="SMART" id="SM01403"/>
    </source>
</evidence>
<dbReference type="InterPro" id="IPR027486">
    <property type="entry name" value="Ribosomal_uS10_dom"/>
</dbReference>
<evidence type="ECO:0000313" key="10">
    <source>
        <dbReference type="Proteomes" id="UP000015100"/>
    </source>
</evidence>
<dbReference type="GO" id="GO:1990904">
    <property type="term" value="C:ribonucleoprotein complex"/>
    <property type="evidence" value="ECO:0007669"/>
    <property type="project" value="UniProtKB-KW"/>
</dbReference>
<dbReference type="OMA" id="KHEYHGI"/>
<feature type="compositionally biased region" description="Basic and acidic residues" evidence="7">
    <location>
        <begin position="285"/>
        <end position="295"/>
    </location>
</feature>
<dbReference type="InterPro" id="IPR001848">
    <property type="entry name" value="Ribosomal_uS10"/>
</dbReference>
<evidence type="ECO:0000256" key="7">
    <source>
        <dbReference type="SAM" id="MobiDB-lite"/>
    </source>
</evidence>
<dbReference type="AlphaFoldDB" id="S8ADT8"/>
<proteinExistence type="inferred from homology"/>